<accession>A0ABU8M735</accession>
<comment type="subcellular location">
    <subcellularLocation>
        <location evidence="1">Cell membrane</location>
        <topology evidence="1">Multi-pass membrane protein</topology>
    </subcellularLocation>
</comment>
<reference evidence="13 14" key="1">
    <citation type="submission" date="2024-03" db="EMBL/GenBank/DDBJ databases">
        <title>Actinomycetospora sp. OC33-EN07, a novel actinomycete isolated from wild orchid (Aerides multiflora).</title>
        <authorList>
            <person name="Suriyachadkun C."/>
        </authorList>
    </citation>
    <scope>NUCLEOTIDE SEQUENCE [LARGE SCALE GENOMIC DNA]</scope>
    <source>
        <strain evidence="13 14">OC33-EN07</strain>
    </source>
</reference>
<name>A0ABU8M735_9PSEU</name>
<evidence type="ECO:0000256" key="5">
    <source>
        <dbReference type="ARBA" id="ARBA00022617"/>
    </source>
</evidence>
<dbReference type="RefSeq" id="WP_337704505.1">
    <property type="nucleotide sequence ID" value="NZ_JBBEGM010000007.1"/>
</dbReference>
<evidence type="ECO:0000256" key="1">
    <source>
        <dbReference type="ARBA" id="ARBA00004651"/>
    </source>
</evidence>
<dbReference type="Pfam" id="PF02322">
    <property type="entry name" value="Cyt_bd_oxida_II"/>
    <property type="match status" value="1"/>
</dbReference>
<feature type="transmembrane region" description="Helical" evidence="12">
    <location>
        <begin position="248"/>
        <end position="270"/>
    </location>
</feature>
<comment type="caution">
    <text evidence="13">The sequence shown here is derived from an EMBL/GenBank/DDBJ whole genome shotgun (WGS) entry which is preliminary data.</text>
</comment>
<keyword evidence="14" id="KW-1185">Reference proteome</keyword>
<feature type="transmembrane region" description="Helical" evidence="12">
    <location>
        <begin position="222"/>
        <end position="241"/>
    </location>
</feature>
<gene>
    <name evidence="13" type="primary">cydB</name>
    <name evidence="13" type="ORF">WCD58_18415</name>
</gene>
<proteinExistence type="inferred from homology"/>
<evidence type="ECO:0000256" key="3">
    <source>
        <dbReference type="ARBA" id="ARBA00022448"/>
    </source>
</evidence>
<dbReference type="Proteomes" id="UP001369736">
    <property type="component" value="Unassembled WGS sequence"/>
</dbReference>
<sequence length="341" mass="36843">MALTDVWFLLIAILWTGYFVLEGFDFGVGALLRVLGRDDTDRRIMINTIGPVWDGNEVWLIVAGGATFAAFPEWYATLFSGFYLALLLILVALIGRGVAFEYRGKVDTPQWRARWDRVIVACSITPALLWGVAFGNIVGGVPLDADHEFVGSLLTLLHPYALLGGLTTLLLFLLHGAVFLSLKTDGDIRTRARALAVRLGFGAVPVAAAFLLWTWFDHGADVVTAVLGPAAAAALVGGILATRAGREGWGFTLTAGTIVAATAFLFTALYPDVLPSTIDPAFSLTTTNASSTPYTLTIMTWVAAVMTPIVLLYQGWTYWVFRQRISRAHIPSSPAPAEEHA</sequence>
<feature type="transmembrane region" description="Helical" evidence="12">
    <location>
        <begin position="194"/>
        <end position="216"/>
    </location>
</feature>
<organism evidence="13 14">
    <name type="scientific">Actinomycetospora flava</name>
    <dbReference type="NCBI Taxonomy" id="3129232"/>
    <lineage>
        <taxon>Bacteria</taxon>
        <taxon>Bacillati</taxon>
        <taxon>Actinomycetota</taxon>
        <taxon>Actinomycetes</taxon>
        <taxon>Pseudonocardiales</taxon>
        <taxon>Pseudonocardiaceae</taxon>
        <taxon>Actinomycetospora</taxon>
    </lineage>
</organism>
<dbReference type="PANTHER" id="PTHR43141">
    <property type="entry name" value="CYTOCHROME BD2 SUBUNIT II"/>
    <property type="match status" value="1"/>
</dbReference>
<keyword evidence="10" id="KW-0408">Iron</keyword>
<dbReference type="NCBIfam" id="TIGR00203">
    <property type="entry name" value="cydB"/>
    <property type="match status" value="1"/>
</dbReference>
<feature type="transmembrane region" description="Helical" evidence="12">
    <location>
        <begin position="81"/>
        <end position="98"/>
    </location>
</feature>
<keyword evidence="4" id="KW-1003">Cell membrane</keyword>
<dbReference type="InterPro" id="IPR003317">
    <property type="entry name" value="Cyt-d_oxidase_su2"/>
</dbReference>
<keyword evidence="11 12" id="KW-0472">Membrane</keyword>
<evidence type="ECO:0000313" key="13">
    <source>
        <dbReference type="EMBL" id="MEJ2863147.1"/>
    </source>
</evidence>
<evidence type="ECO:0000313" key="14">
    <source>
        <dbReference type="Proteomes" id="UP001369736"/>
    </source>
</evidence>
<feature type="transmembrane region" description="Helical" evidence="12">
    <location>
        <begin position="159"/>
        <end position="182"/>
    </location>
</feature>
<protein>
    <submittedName>
        <fullName evidence="13">Cytochrome d ubiquinol oxidase subunit II</fullName>
    </submittedName>
</protein>
<keyword evidence="8" id="KW-0249">Electron transport</keyword>
<evidence type="ECO:0000256" key="2">
    <source>
        <dbReference type="ARBA" id="ARBA00007543"/>
    </source>
</evidence>
<dbReference type="EMBL" id="JBBEGM010000007">
    <property type="protein sequence ID" value="MEJ2863147.1"/>
    <property type="molecule type" value="Genomic_DNA"/>
</dbReference>
<feature type="transmembrane region" description="Helical" evidence="12">
    <location>
        <begin position="118"/>
        <end position="139"/>
    </location>
</feature>
<keyword evidence="6 12" id="KW-0812">Transmembrane</keyword>
<evidence type="ECO:0000256" key="4">
    <source>
        <dbReference type="ARBA" id="ARBA00022475"/>
    </source>
</evidence>
<dbReference type="PIRSF" id="PIRSF000267">
    <property type="entry name" value="Cyt_oxidse_sub2"/>
    <property type="match status" value="1"/>
</dbReference>
<keyword evidence="7" id="KW-0479">Metal-binding</keyword>
<evidence type="ECO:0000256" key="9">
    <source>
        <dbReference type="ARBA" id="ARBA00022989"/>
    </source>
</evidence>
<evidence type="ECO:0000256" key="6">
    <source>
        <dbReference type="ARBA" id="ARBA00022692"/>
    </source>
</evidence>
<evidence type="ECO:0000256" key="8">
    <source>
        <dbReference type="ARBA" id="ARBA00022982"/>
    </source>
</evidence>
<keyword evidence="5" id="KW-0349">Heme</keyword>
<keyword evidence="9 12" id="KW-1133">Transmembrane helix</keyword>
<feature type="transmembrane region" description="Helical" evidence="12">
    <location>
        <begin position="298"/>
        <end position="321"/>
    </location>
</feature>
<keyword evidence="3" id="KW-0813">Transport</keyword>
<evidence type="ECO:0000256" key="10">
    <source>
        <dbReference type="ARBA" id="ARBA00023004"/>
    </source>
</evidence>
<evidence type="ECO:0000256" key="7">
    <source>
        <dbReference type="ARBA" id="ARBA00022723"/>
    </source>
</evidence>
<feature type="transmembrane region" description="Helical" evidence="12">
    <location>
        <begin position="6"/>
        <end position="35"/>
    </location>
</feature>
<evidence type="ECO:0000256" key="11">
    <source>
        <dbReference type="ARBA" id="ARBA00023136"/>
    </source>
</evidence>
<dbReference type="PANTHER" id="PTHR43141:SF5">
    <property type="entry name" value="CYTOCHROME BD-I UBIQUINOL OXIDASE SUBUNIT 2"/>
    <property type="match status" value="1"/>
</dbReference>
<evidence type="ECO:0000256" key="12">
    <source>
        <dbReference type="SAM" id="Phobius"/>
    </source>
</evidence>
<comment type="similarity">
    <text evidence="2">Belongs to the cytochrome ubiquinol oxidase subunit 2 family.</text>
</comment>